<reference evidence="10 11" key="1">
    <citation type="submission" date="2019-01" db="EMBL/GenBank/DDBJ databases">
        <title>Egibacter rhizosphaerae EGI 80759T.</title>
        <authorList>
            <person name="Chen D.-D."/>
            <person name="Tian Y."/>
            <person name="Jiao J.-Y."/>
            <person name="Zhang X.-T."/>
            <person name="Zhang Y.-G."/>
            <person name="Zhang Y."/>
            <person name="Xiao M."/>
            <person name="Shu W.-S."/>
            <person name="Li W.-J."/>
        </authorList>
    </citation>
    <scope>NUCLEOTIDE SEQUENCE [LARGE SCALE GENOMIC DNA]</scope>
    <source>
        <strain evidence="10 11">EGI 80759</strain>
    </source>
</reference>
<evidence type="ECO:0000256" key="5">
    <source>
        <dbReference type="PROSITE-ProRule" id="PRU00284"/>
    </source>
</evidence>
<dbReference type="InterPro" id="IPR004089">
    <property type="entry name" value="MCPsignal_dom"/>
</dbReference>
<evidence type="ECO:0000256" key="4">
    <source>
        <dbReference type="ARBA" id="ARBA00029447"/>
    </source>
</evidence>
<dbReference type="GO" id="GO:0004888">
    <property type="term" value="F:transmembrane signaling receptor activity"/>
    <property type="evidence" value="ECO:0007669"/>
    <property type="project" value="InterPro"/>
</dbReference>
<evidence type="ECO:0000259" key="9">
    <source>
        <dbReference type="PROSITE" id="PS50885"/>
    </source>
</evidence>
<dbReference type="PROSITE" id="PS50111">
    <property type="entry name" value="CHEMOTAXIS_TRANSDUC_2"/>
    <property type="match status" value="1"/>
</dbReference>
<feature type="domain" description="HAMP" evidence="9">
    <location>
        <begin position="192"/>
        <end position="244"/>
    </location>
</feature>
<sequence length="508" mass="53449">MRLSALGDQVADSSAFLTDQVRSYVMTGDPDFLDDYWEEVEVTQSQNAALEELEALGVPDEDLALVDEANANSVELVDTEARAMRLMLEAEGVSEAAMPGAVADFDLSTDDVTASPDEQVATAQSLVFDDEYRGHVESIMGPLTEFNQRLAEQADAAAADAEARNSLGQGLLLTLALAIPVGIAGLLWLIQTKVSRPISRFGQALDARDPDDRSFRLVPQGTAETRGLAEALNDQMAQTSELLASLHVTSESTANEAHVVSAASEQVSQNVTTVATAVEEMNSSVREIAQSANEASQVAGEAVERAAGTNDTVDRLGQSTREIDRVLELITSIAEQTNLLALNATIEAARAGDAGKGFAVVAGEVKALAQQTSKATEDIGQRVTAIQTDTAHAVEEIGGISEIIDRINALQQTISSAVDEQSATTAEIARNVSEAAQGVDEVSEGVGRVAAVARGDRDTDSGPSTGQPQRRADAASEQRRSVGVFRSRGQGRGSLADDTEEEALASAP</sequence>
<dbReference type="GO" id="GO:0007165">
    <property type="term" value="P:signal transduction"/>
    <property type="evidence" value="ECO:0007669"/>
    <property type="project" value="UniProtKB-KW"/>
</dbReference>
<dbReference type="Pfam" id="PF00015">
    <property type="entry name" value="MCPsignal"/>
    <property type="match status" value="1"/>
</dbReference>
<evidence type="ECO:0000313" key="10">
    <source>
        <dbReference type="EMBL" id="QBI21972.1"/>
    </source>
</evidence>
<feature type="transmembrane region" description="Helical" evidence="7">
    <location>
        <begin position="170"/>
        <end position="190"/>
    </location>
</feature>
<keyword evidence="1 7" id="KW-0812">Transmembrane</keyword>
<name>A0A411YL94_9ACTN</name>
<organism evidence="10 11">
    <name type="scientific">Egibacter rhizosphaerae</name>
    <dbReference type="NCBI Taxonomy" id="1670831"/>
    <lineage>
        <taxon>Bacteria</taxon>
        <taxon>Bacillati</taxon>
        <taxon>Actinomycetota</taxon>
        <taxon>Nitriliruptoria</taxon>
        <taxon>Egibacterales</taxon>
        <taxon>Egibacteraceae</taxon>
        <taxon>Egibacter</taxon>
    </lineage>
</organism>
<comment type="similarity">
    <text evidence="4">Belongs to the methyl-accepting chemotaxis (MCP) protein family.</text>
</comment>
<evidence type="ECO:0000256" key="2">
    <source>
        <dbReference type="ARBA" id="ARBA00022989"/>
    </source>
</evidence>
<feature type="region of interest" description="Disordered" evidence="6">
    <location>
        <begin position="453"/>
        <end position="508"/>
    </location>
</feature>
<dbReference type="PROSITE" id="PS50885">
    <property type="entry name" value="HAMP"/>
    <property type="match status" value="1"/>
</dbReference>
<dbReference type="OrthoDB" id="1115140at2"/>
<dbReference type="Proteomes" id="UP000291469">
    <property type="component" value="Chromosome"/>
</dbReference>
<feature type="domain" description="Methyl-accepting transducer" evidence="8">
    <location>
        <begin position="228"/>
        <end position="457"/>
    </location>
</feature>
<dbReference type="GO" id="GO:0006935">
    <property type="term" value="P:chemotaxis"/>
    <property type="evidence" value="ECO:0007669"/>
    <property type="project" value="InterPro"/>
</dbReference>
<dbReference type="GO" id="GO:0016020">
    <property type="term" value="C:membrane"/>
    <property type="evidence" value="ECO:0007669"/>
    <property type="project" value="InterPro"/>
</dbReference>
<dbReference type="SUPFAM" id="SSF58104">
    <property type="entry name" value="Methyl-accepting chemotaxis protein (MCP) signaling domain"/>
    <property type="match status" value="1"/>
</dbReference>
<proteinExistence type="inferred from homology"/>
<feature type="compositionally biased region" description="Basic and acidic residues" evidence="6">
    <location>
        <begin position="470"/>
        <end position="480"/>
    </location>
</feature>
<dbReference type="Gene3D" id="1.10.287.950">
    <property type="entry name" value="Methyl-accepting chemotaxis protein"/>
    <property type="match status" value="1"/>
</dbReference>
<dbReference type="InterPro" id="IPR003660">
    <property type="entry name" value="HAMP_dom"/>
</dbReference>
<evidence type="ECO:0000256" key="1">
    <source>
        <dbReference type="ARBA" id="ARBA00022692"/>
    </source>
</evidence>
<evidence type="ECO:0000259" key="8">
    <source>
        <dbReference type="PROSITE" id="PS50111"/>
    </source>
</evidence>
<evidence type="ECO:0000313" key="11">
    <source>
        <dbReference type="Proteomes" id="UP000291469"/>
    </source>
</evidence>
<gene>
    <name evidence="10" type="ORF">ER308_08570</name>
</gene>
<dbReference type="AlphaFoldDB" id="A0A411YL94"/>
<dbReference type="InterPro" id="IPR004090">
    <property type="entry name" value="Chemotax_Me-accpt_rcpt"/>
</dbReference>
<dbReference type="SMART" id="SM00283">
    <property type="entry name" value="MA"/>
    <property type="match status" value="1"/>
</dbReference>
<dbReference type="PANTHER" id="PTHR32089:SF112">
    <property type="entry name" value="LYSOZYME-LIKE PROTEIN-RELATED"/>
    <property type="match status" value="1"/>
</dbReference>
<evidence type="ECO:0000256" key="7">
    <source>
        <dbReference type="SAM" id="Phobius"/>
    </source>
</evidence>
<keyword evidence="11" id="KW-1185">Reference proteome</keyword>
<accession>A0A411YL94</accession>
<dbReference type="KEGG" id="erz:ER308_08570"/>
<evidence type="ECO:0000256" key="6">
    <source>
        <dbReference type="SAM" id="MobiDB-lite"/>
    </source>
</evidence>
<keyword evidence="2 7" id="KW-1133">Transmembrane helix</keyword>
<dbReference type="PRINTS" id="PR00260">
    <property type="entry name" value="CHEMTRNSDUCR"/>
</dbReference>
<evidence type="ECO:0000256" key="3">
    <source>
        <dbReference type="ARBA" id="ARBA00023224"/>
    </source>
</evidence>
<dbReference type="PANTHER" id="PTHR32089">
    <property type="entry name" value="METHYL-ACCEPTING CHEMOTAXIS PROTEIN MCPB"/>
    <property type="match status" value="1"/>
</dbReference>
<feature type="compositionally biased region" description="Acidic residues" evidence="6">
    <location>
        <begin position="497"/>
        <end position="508"/>
    </location>
</feature>
<dbReference type="EMBL" id="CP036402">
    <property type="protein sequence ID" value="QBI21972.1"/>
    <property type="molecule type" value="Genomic_DNA"/>
</dbReference>
<keyword evidence="7" id="KW-0472">Membrane</keyword>
<keyword evidence="3 5" id="KW-0807">Transducer</keyword>
<protein>
    <submittedName>
        <fullName evidence="10">Methyl-accepting chemotaxis protein</fullName>
    </submittedName>
</protein>